<organism evidence="1 2">
    <name type="scientific">Rhizoctonia solani</name>
    <dbReference type="NCBI Taxonomy" id="456999"/>
    <lineage>
        <taxon>Eukaryota</taxon>
        <taxon>Fungi</taxon>
        <taxon>Dikarya</taxon>
        <taxon>Basidiomycota</taxon>
        <taxon>Agaricomycotina</taxon>
        <taxon>Agaricomycetes</taxon>
        <taxon>Cantharellales</taxon>
        <taxon>Ceratobasidiaceae</taxon>
        <taxon>Rhizoctonia</taxon>
    </lineage>
</organism>
<dbReference type="Proteomes" id="UP000663843">
    <property type="component" value="Unassembled WGS sequence"/>
</dbReference>
<comment type="caution">
    <text evidence="1">The sequence shown here is derived from an EMBL/GenBank/DDBJ whole genome shotgun (WGS) entry which is preliminary data.</text>
</comment>
<protein>
    <submittedName>
        <fullName evidence="1">Uncharacterized protein</fullName>
    </submittedName>
</protein>
<proteinExistence type="predicted"/>
<sequence length="147" mass="16353">MQSQRIRAKAGSEWRDWSESTTNVSSVYYMLGGYKLRDTTEVGFKLGIFIAVRSDSYSTASGLDAENESAIWTYTPETNAITAHRINSDGSAVAIHLLYANDGNDALLLTGYPDGIRERFGTNYPEVWEIDSLQHFMGIETDKQKGA</sequence>
<name>A0A8H2ZZ85_9AGAM</name>
<evidence type="ECO:0000313" key="2">
    <source>
        <dbReference type="Proteomes" id="UP000663843"/>
    </source>
</evidence>
<reference evidence="1" key="1">
    <citation type="submission" date="2021-01" db="EMBL/GenBank/DDBJ databases">
        <authorList>
            <person name="Kaushik A."/>
        </authorList>
    </citation>
    <scope>NUCLEOTIDE SEQUENCE</scope>
    <source>
        <strain evidence="1">AG2-2IIIB</strain>
    </source>
</reference>
<dbReference type="AlphaFoldDB" id="A0A8H2ZZ85"/>
<accession>A0A8H2ZZ85</accession>
<evidence type="ECO:0000313" key="1">
    <source>
        <dbReference type="EMBL" id="CAE6378029.1"/>
    </source>
</evidence>
<gene>
    <name evidence="1" type="ORF">RDB_LOCUS22592</name>
</gene>
<dbReference type="EMBL" id="CAJMWT010001089">
    <property type="protein sequence ID" value="CAE6378029.1"/>
    <property type="molecule type" value="Genomic_DNA"/>
</dbReference>